<dbReference type="EMBL" id="JADYXP020000105">
    <property type="protein sequence ID" value="KAL0098323.1"/>
    <property type="molecule type" value="Genomic_DNA"/>
</dbReference>
<name>A0AAW2E3V0_9HYME</name>
<gene>
    <name evidence="1" type="ORF">PUN28_020296</name>
</gene>
<evidence type="ECO:0000313" key="1">
    <source>
        <dbReference type="EMBL" id="KAL0098323.1"/>
    </source>
</evidence>
<organism evidence="1 2">
    <name type="scientific">Cardiocondyla obscurior</name>
    <dbReference type="NCBI Taxonomy" id="286306"/>
    <lineage>
        <taxon>Eukaryota</taxon>
        <taxon>Metazoa</taxon>
        <taxon>Ecdysozoa</taxon>
        <taxon>Arthropoda</taxon>
        <taxon>Hexapoda</taxon>
        <taxon>Insecta</taxon>
        <taxon>Pterygota</taxon>
        <taxon>Neoptera</taxon>
        <taxon>Endopterygota</taxon>
        <taxon>Hymenoptera</taxon>
        <taxon>Apocrita</taxon>
        <taxon>Aculeata</taxon>
        <taxon>Formicoidea</taxon>
        <taxon>Formicidae</taxon>
        <taxon>Myrmicinae</taxon>
        <taxon>Cardiocondyla</taxon>
    </lineage>
</organism>
<proteinExistence type="predicted"/>
<keyword evidence="2" id="KW-1185">Reference proteome</keyword>
<protein>
    <submittedName>
        <fullName evidence="1">Uncharacterized protein</fullName>
    </submittedName>
</protein>
<sequence>MRALGLVVPVLHCAECENFGSLFRERSGVLPTFGQLCAKRSTLFERIYVRTYRCAPNINSTDTSVGFGEIFDDVAVPASVRRSEIIFNRCLGPCMSQCMPNGETANGSLNQLWFIRLYPHLLG</sequence>
<evidence type="ECO:0000313" key="2">
    <source>
        <dbReference type="Proteomes" id="UP001430953"/>
    </source>
</evidence>
<reference evidence="1 2" key="1">
    <citation type="submission" date="2023-03" db="EMBL/GenBank/DDBJ databases">
        <title>High recombination rates correlate with genetic variation in Cardiocondyla obscurior ants.</title>
        <authorList>
            <person name="Errbii M."/>
        </authorList>
    </citation>
    <scope>NUCLEOTIDE SEQUENCE [LARGE SCALE GENOMIC DNA]</scope>
    <source>
        <strain evidence="1">Alpha-2009</strain>
        <tissue evidence="1">Whole body</tissue>
    </source>
</reference>
<accession>A0AAW2E3V0</accession>
<comment type="caution">
    <text evidence="1">The sequence shown here is derived from an EMBL/GenBank/DDBJ whole genome shotgun (WGS) entry which is preliminary data.</text>
</comment>
<dbReference type="Proteomes" id="UP001430953">
    <property type="component" value="Unassembled WGS sequence"/>
</dbReference>
<dbReference type="AlphaFoldDB" id="A0AAW2E3V0"/>